<reference evidence="1" key="2">
    <citation type="submission" date="2018-05" db="EMBL/GenBank/DDBJ databases">
        <title>OmerRS3 (Oryza meridionalis Reference Sequence Version 3).</title>
        <authorList>
            <person name="Zhang J."/>
            <person name="Kudrna D."/>
            <person name="Lee S."/>
            <person name="Talag J."/>
            <person name="Welchert J."/>
            <person name="Wing R.A."/>
        </authorList>
    </citation>
    <scope>NUCLEOTIDE SEQUENCE [LARGE SCALE GENOMIC DNA]</scope>
    <source>
        <strain evidence="1">cv. OR44</strain>
    </source>
</reference>
<name>A0A0E0CT11_9ORYZ</name>
<protein>
    <submittedName>
        <fullName evidence="1">Uncharacterized protein</fullName>
    </submittedName>
</protein>
<evidence type="ECO:0000313" key="2">
    <source>
        <dbReference type="Proteomes" id="UP000008021"/>
    </source>
</evidence>
<organism evidence="1">
    <name type="scientific">Oryza meridionalis</name>
    <dbReference type="NCBI Taxonomy" id="40149"/>
    <lineage>
        <taxon>Eukaryota</taxon>
        <taxon>Viridiplantae</taxon>
        <taxon>Streptophyta</taxon>
        <taxon>Embryophyta</taxon>
        <taxon>Tracheophyta</taxon>
        <taxon>Spermatophyta</taxon>
        <taxon>Magnoliopsida</taxon>
        <taxon>Liliopsida</taxon>
        <taxon>Poales</taxon>
        <taxon>Poaceae</taxon>
        <taxon>BOP clade</taxon>
        <taxon>Oryzoideae</taxon>
        <taxon>Oryzeae</taxon>
        <taxon>Oryzinae</taxon>
        <taxon>Oryza</taxon>
    </lineage>
</organism>
<dbReference type="HOGENOM" id="CLU_2577872_0_0_1"/>
<dbReference type="EnsemblPlants" id="OMERI02G34900.5">
    <property type="protein sequence ID" value="OMERI02G34900.5"/>
    <property type="gene ID" value="OMERI02G34900"/>
</dbReference>
<keyword evidence="2" id="KW-1185">Reference proteome</keyword>
<accession>A0A0E0CT11</accession>
<dbReference type="Proteomes" id="UP000008021">
    <property type="component" value="Chromosome 2"/>
</dbReference>
<evidence type="ECO:0000313" key="1">
    <source>
        <dbReference type="EnsemblPlants" id="OMERI02G34900.5"/>
    </source>
</evidence>
<dbReference type="AlphaFoldDB" id="A0A0E0CT11"/>
<reference evidence="1" key="1">
    <citation type="submission" date="2015-04" db="UniProtKB">
        <authorList>
            <consortium name="EnsemblPlants"/>
        </authorList>
    </citation>
    <scope>IDENTIFICATION</scope>
</reference>
<sequence>MGLAIARFFSSWHAAAAPASILGAAVAPTPPATLVMRVRSGEFAPPLTVAAAAAAAGRASSTTTIISAASRVRAPSSLRPA</sequence>
<proteinExistence type="predicted"/>
<dbReference type="Gramene" id="OMERI02G34900.5">
    <property type="protein sequence ID" value="OMERI02G34900.5"/>
    <property type="gene ID" value="OMERI02G34900"/>
</dbReference>